<keyword evidence="3" id="KW-1185">Reference proteome</keyword>
<dbReference type="Proteomes" id="UP000314294">
    <property type="component" value="Unassembled WGS sequence"/>
</dbReference>
<dbReference type="AlphaFoldDB" id="A0A4Z2E0A3"/>
<proteinExistence type="predicted"/>
<gene>
    <name evidence="2" type="ORF">EYF80_067958</name>
</gene>
<accession>A0A4Z2E0A3</accession>
<sequence length="114" mass="12727">MKKMMMKMMKMKERKMGRALVALRVRKYAKRAHVGGLDLGPCEPRVESPNLPGNSNQKESRREPISGRESNFTRSNYSNYKMAAAEDGGFDGQVSAPPTAPGGAFRARRKKHNS</sequence>
<reference evidence="2 3" key="1">
    <citation type="submission" date="2019-03" db="EMBL/GenBank/DDBJ databases">
        <title>First draft genome of Liparis tanakae, snailfish: a comprehensive survey of snailfish specific genes.</title>
        <authorList>
            <person name="Kim W."/>
            <person name="Song I."/>
            <person name="Jeong J.-H."/>
            <person name="Kim D."/>
            <person name="Kim S."/>
            <person name="Ryu S."/>
            <person name="Song J.Y."/>
            <person name="Lee S.K."/>
        </authorList>
    </citation>
    <scope>NUCLEOTIDE SEQUENCE [LARGE SCALE GENOMIC DNA]</scope>
    <source>
        <tissue evidence="2">Muscle</tissue>
    </source>
</reference>
<protein>
    <submittedName>
        <fullName evidence="2">Uncharacterized protein</fullName>
    </submittedName>
</protein>
<evidence type="ECO:0000256" key="1">
    <source>
        <dbReference type="SAM" id="MobiDB-lite"/>
    </source>
</evidence>
<comment type="caution">
    <text evidence="2">The sequence shown here is derived from an EMBL/GenBank/DDBJ whole genome shotgun (WGS) entry which is preliminary data.</text>
</comment>
<feature type="region of interest" description="Disordered" evidence="1">
    <location>
        <begin position="35"/>
        <end position="114"/>
    </location>
</feature>
<dbReference type="EMBL" id="SRLO01025143">
    <property type="protein sequence ID" value="TNN21930.1"/>
    <property type="molecule type" value="Genomic_DNA"/>
</dbReference>
<evidence type="ECO:0000313" key="2">
    <source>
        <dbReference type="EMBL" id="TNN21930.1"/>
    </source>
</evidence>
<evidence type="ECO:0000313" key="3">
    <source>
        <dbReference type="Proteomes" id="UP000314294"/>
    </source>
</evidence>
<organism evidence="2 3">
    <name type="scientific">Liparis tanakae</name>
    <name type="common">Tanaka's snailfish</name>
    <dbReference type="NCBI Taxonomy" id="230148"/>
    <lineage>
        <taxon>Eukaryota</taxon>
        <taxon>Metazoa</taxon>
        <taxon>Chordata</taxon>
        <taxon>Craniata</taxon>
        <taxon>Vertebrata</taxon>
        <taxon>Euteleostomi</taxon>
        <taxon>Actinopterygii</taxon>
        <taxon>Neopterygii</taxon>
        <taxon>Teleostei</taxon>
        <taxon>Neoteleostei</taxon>
        <taxon>Acanthomorphata</taxon>
        <taxon>Eupercaria</taxon>
        <taxon>Perciformes</taxon>
        <taxon>Cottioidei</taxon>
        <taxon>Cottales</taxon>
        <taxon>Liparidae</taxon>
        <taxon>Liparis</taxon>
    </lineage>
</organism>
<feature type="compositionally biased region" description="Polar residues" evidence="1">
    <location>
        <begin position="68"/>
        <end position="79"/>
    </location>
</feature>
<name>A0A4Z2E0A3_9TELE</name>